<proteinExistence type="predicted"/>
<dbReference type="SUPFAM" id="SSF52540">
    <property type="entry name" value="P-loop containing nucleoside triphosphate hydrolases"/>
    <property type="match status" value="1"/>
</dbReference>
<feature type="domain" description="ABC transporter" evidence="4">
    <location>
        <begin position="9"/>
        <end position="252"/>
    </location>
</feature>
<dbReference type="GO" id="GO:0005524">
    <property type="term" value="F:ATP binding"/>
    <property type="evidence" value="ECO:0007669"/>
    <property type="project" value="UniProtKB-KW"/>
</dbReference>
<protein>
    <submittedName>
        <fullName evidence="5">ABC transporter ATP-binding protein</fullName>
    </submittedName>
</protein>
<dbReference type="PROSITE" id="PS50893">
    <property type="entry name" value="ABC_TRANSPORTER_2"/>
    <property type="match status" value="1"/>
</dbReference>
<gene>
    <name evidence="5" type="ORF">J0P97_04910</name>
</gene>
<comment type="caution">
    <text evidence="5">The sequence shown here is derived from an EMBL/GenBank/DDBJ whole genome shotgun (WGS) entry which is preliminary data.</text>
</comment>
<evidence type="ECO:0000259" key="4">
    <source>
        <dbReference type="PROSITE" id="PS50893"/>
    </source>
</evidence>
<dbReference type="EMBL" id="JAFLHG010000003">
    <property type="protein sequence ID" value="MBT8797409.1"/>
    <property type="molecule type" value="Genomic_DNA"/>
</dbReference>
<dbReference type="CDD" id="cd03219">
    <property type="entry name" value="ABC_Mj1267_LivG_branched"/>
    <property type="match status" value="1"/>
</dbReference>
<dbReference type="InterPro" id="IPR051120">
    <property type="entry name" value="ABC_AA/LPS_Transport"/>
</dbReference>
<dbReference type="Pfam" id="PF12399">
    <property type="entry name" value="BCA_ABC_TP_C"/>
    <property type="match status" value="1"/>
</dbReference>
<keyword evidence="1" id="KW-0813">Transport</keyword>
<dbReference type="InterPro" id="IPR003593">
    <property type="entry name" value="AAA+_ATPase"/>
</dbReference>
<dbReference type="PROSITE" id="PS00211">
    <property type="entry name" value="ABC_TRANSPORTER_1"/>
    <property type="match status" value="1"/>
</dbReference>
<evidence type="ECO:0000256" key="3">
    <source>
        <dbReference type="ARBA" id="ARBA00022840"/>
    </source>
</evidence>
<evidence type="ECO:0000313" key="6">
    <source>
        <dbReference type="Proteomes" id="UP000740605"/>
    </source>
</evidence>
<keyword evidence="3 5" id="KW-0067">ATP-binding</keyword>
<reference evidence="5 6" key="1">
    <citation type="submission" date="2021-03" db="EMBL/GenBank/DDBJ databases">
        <title>Microbacterium pauli sp. nov., isolated from microfiltered milk.</title>
        <authorList>
            <person name="Bellassi P."/>
            <person name="Fontana A."/>
            <person name="Callegari M.L."/>
            <person name="Lorenzo M."/>
            <person name="Cappa F."/>
        </authorList>
    </citation>
    <scope>NUCLEOTIDE SEQUENCE [LARGE SCALE GENOMIC DNA]</scope>
    <source>
        <strain evidence="5 6">DSM 18909</strain>
    </source>
</reference>
<dbReference type="PANTHER" id="PTHR45772:SF3">
    <property type="entry name" value="ABC TRANSPORTER ATP-BINDING PROTEIN"/>
    <property type="match status" value="1"/>
</dbReference>
<dbReference type="Gene3D" id="3.40.50.300">
    <property type="entry name" value="P-loop containing nucleotide triphosphate hydrolases"/>
    <property type="match status" value="1"/>
</dbReference>
<accession>A0ABS5XTE3</accession>
<organism evidence="5 6">
    <name type="scientific">Microbacterium flavum</name>
    <dbReference type="NCBI Taxonomy" id="415216"/>
    <lineage>
        <taxon>Bacteria</taxon>
        <taxon>Bacillati</taxon>
        <taxon>Actinomycetota</taxon>
        <taxon>Actinomycetes</taxon>
        <taxon>Micrococcales</taxon>
        <taxon>Microbacteriaceae</taxon>
        <taxon>Microbacterium</taxon>
    </lineage>
</organism>
<evidence type="ECO:0000256" key="1">
    <source>
        <dbReference type="ARBA" id="ARBA00022448"/>
    </source>
</evidence>
<dbReference type="Proteomes" id="UP000740605">
    <property type="component" value="Unassembled WGS sequence"/>
</dbReference>
<name>A0ABS5XTE3_9MICO</name>
<sequence>MSAPVPSALQISGLGLQIGGATILKDVDLDIAPGSLVGVIGPNGAGKTTLFNVISGVSRPTSGTILMNGEDITRSSVPQRARAGLGRTFQTSSLFPRLSVLENVRIAAQVSRGGNYSLLRFPKRSDAATEHALAQLVKVGLTHKLDTAAGDISHGDKRKLEIAVLLATQASIVLLDEPMAGVASGDVAGLVENIRDLQRETGCTVLMVEHHIDVLMGLVDKVAVMYSGSIIAYDRPQQIMADPLVQSAYLGRTEGSAA</sequence>
<dbReference type="InterPro" id="IPR032823">
    <property type="entry name" value="BCA_ABC_TP_C"/>
</dbReference>
<dbReference type="InterPro" id="IPR017871">
    <property type="entry name" value="ABC_transporter-like_CS"/>
</dbReference>
<dbReference type="RefSeq" id="WP_215486646.1">
    <property type="nucleotide sequence ID" value="NZ_BAAAPJ010000003.1"/>
</dbReference>
<dbReference type="Pfam" id="PF00005">
    <property type="entry name" value="ABC_tran"/>
    <property type="match status" value="1"/>
</dbReference>
<evidence type="ECO:0000313" key="5">
    <source>
        <dbReference type="EMBL" id="MBT8797409.1"/>
    </source>
</evidence>
<evidence type="ECO:0000256" key="2">
    <source>
        <dbReference type="ARBA" id="ARBA00022741"/>
    </source>
</evidence>
<dbReference type="InterPro" id="IPR027417">
    <property type="entry name" value="P-loop_NTPase"/>
</dbReference>
<dbReference type="PANTHER" id="PTHR45772">
    <property type="entry name" value="CONSERVED COMPONENT OF ABC TRANSPORTER FOR NATURAL AMINO ACIDS-RELATED"/>
    <property type="match status" value="1"/>
</dbReference>
<keyword evidence="2" id="KW-0547">Nucleotide-binding</keyword>
<keyword evidence="6" id="KW-1185">Reference proteome</keyword>
<dbReference type="SMART" id="SM00382">
    <property type="entry name" value="AAA"/>
    <property type="match status" value="1"/>
</dbReference>
<dbReference type="InterPro" id="IPR003439">
    <property type="entry name" value="ABC_transporter-like_ATP-bd"/>
</dbReference>